<dbReference type="Proteomes" id="UP000215005">
    <property type="component" value="Chromosome"/>
</dbReference>
<dbReference type="EMBL" id="CP022753">
    <property type="protein sequence ID" value="ASU82568.1"/>
    <property type="molecule type" value="Genomic_DNA"/>
</dbReference>
<organism evidence="3 4">
    <name type="scientific">Nocardiopsis gilva YIM 90087</name>
    <dbReference type="NCBI Taxonomy" id="1235441"/>
    <lineage>
        <taxon>Bacteria</taxon>
        <taxon>Bacillati</taxon>
        <taxon>Actinomycetota</taxon>
        <taxon>Actinomycetes</taxon>
        <taxon>Streptosporangiales</taxon>
        <taxon>Nocardiopsidaceae</taxon>
        <taxon>Nocardiopsis</taxon>
    </lineage>
</organism>
<feature type="chain" id="PRO_5038785822" description="Secreted protein" evidence="2">
    <location>
        <begin position="24"/>
        <end position="175"/>
    </location>
</feature>
<name>A0A223S378_9ACTN</name>
<keyword evidence="2" id="KW-0732">Signal</keyword>
<evidence type="ECO:0000256" key="1">
    <source>
        <dbReference type="SAM" id="MobiDB-lite"/>
    </source>
</evidence>
<reference evidence="3 4" key="1">
    <citation type="submission" date="2017-08" db="EMBL/GenBank/DDBJ databases">
        <title>The complete genome sequence of Nocardiopsis gilva YIM 90087.</title>
        <authorList>
            <person name="Yin M."/>
            <person name="Tang S."/>
        </authorList>
    </citation>
    <scope>NUCLEOTIDE SEQUENCE [LARGE SCALE GENOMIC DNA]</scope>
    <source>
        <strain evidence="3 4">YIM 90087</strain>
    </source>
</reference>
<dbReference type="OrthoDB" id="3700094at2"/>
<evidence type="ECO:0000313" key="4">
    <source>
        <dbReference type="Proteomes" id="UP000215005"/>
    </source>
</evidence>
<dbReference type="KEGG" id="ngv:CDO52_07025"/>
<gene>
    <name evidence="3" type="ORF">CDO52_07025</name>
</gene>
<accession>A0A223S378</accession>
<evidence type="ECO:0000313" key="3">
    <source>
        <dbReference type="EMBL" id="ASU82568.1"/>
    </source>
</evidence>
<protein>
    <recommendedName>
        <fullName evidence="5">Secreted protein</fullName>
    </recommendedName>
</protein>
<keyword evidence="4" id="KW-1185">Reference proteome</keyword>
<proteinExistence type="predicted"/>
<evidence type="ECO:0000256" key="2">
    <source>
        <dbReference type="SAM" id="SignalP"/>
    </source>
</evidence>
<sequence>MWKSTGAALLVLATAGATTLATATPASAEAAHAPAEALESSGEVVVRDTTGGGDDEPAGSIICRFDTRGDRVHISSTANEASGHGWWVNGDCDTTQAVVMVQLQQYTGGSWNDVGRVGQETVRSGGGSANRATGRAACNSSATTTWRSVVDADLVGIVDDPFTRTTEPRQIPCRN</sequence>
<feature type="signal peptide" evidence="2">
    <location>
        <begin position="1"/>
        <end position="23"/>
    </location>
</feature>
<dbReference type="RefSeq" id="WP_017621856.1">
    <property type="nucleotide sequence ID" value="NZ_ANBG01000446.1"/>
</dbReference>
<evidence type="ECO:0008006" key="5">
    <source>
        <dbReference type="Google" id="ProtNLM"/>
    </source>
</evidence>
<dbReference type="AlphaFoldDB" id="A0A223S378"/>
<feature type="region of interest" description="Disordered" evidence="1">
    <location>
        <begin position="35"/>
        <end position="60"/>
    </location>
</feature>